<proteinExistence type="predicted"/>
<dbReference type="SUPFAM" id="SSF54909">
    <property type="entry name" value="Dimeric alpha+beta barrel"/>
    <property type="match status" value="1"/>
</dbReference>
<dbReference type="InterPro" id="IPR019887">
    <property type="entry name" value="Tscrpt_reg_AsnC/Lrp_C"/>
</dbReference>
<feature type="domain" description="Transcription regulator AsnC/Lrp ligand binding" evidence="1">
    <location>
        <begin position="6"/>
        <end position="76"/>
    </location>
</feature>
<dbReference type="Proteomes" id="UP001596447">
    <property type="component" value="Unassembled WGS sequence"/>
</dbReference>
<comment type="caution">
    <text evidence="2">The sequence shown here is derived from an EMBL/GenBank/DDBJ whole genome shotgun (WGS) entry which is preliminary data.</text>
</comment>
<dbReference type="EMBL" id="JBHTAR010000011">
    <property type="protein sequence ID" value="MFC7201430.1"/>
    <property type="molecule type" value="Genomic_DNA"/>
</dbReference>
<keyword evidence="3" id="KW-1185">Reference proteome</keyword>
<accession>A0ABD5Z8U1</accession>
<dbReference type="AlphaFoldDB" id="A0ABD5Z8U1"/>
<evidence type="ECO:0000259" key="1">
    <source>
        <dbReference type="Pfam" id="PF01037"/>
    </source>
</evidence>
<name>A0ABD5Z8U1_9EURY</name>
<evidence type="ECO:0000313" key="3">
    <source>
        <dbReference type="Proteomes" id="UP001596447"/>
    </source>
</evidence>
<dbReference type="InterPro" id="IPR011008">
    <property type="entry name" value="Dimeric_a/b-barrel"/>
</dbReference>
<sequence length="78" mass="8175">MVHAFIMVKTDTGESETLLGRVLELDGIVDAHIVAGQYDLIAEADGGAVNNVLGVASSEIQNLDGVLDTKTYISLSAE</sequence>
<dbReference type="RefSeq" id="WP_279528175.1">
    <property type="nucleotide sequence ID" value="NZ_CP122312.1"/>
</dbReference>
<reference evidence="2 3" key="1">
    <citation type="journal article" date="2019" name="Int. J. Syst. Evol. Microbiol.">
        <title>The Global Catalogue of Microorganisms (GCM) 10K type strain sequencing project: providing services to taxonomists for standard genome sequencing and annotation.</title>
        <authorList>
            <consortium name="The Broad Institute Genomics Platform"/>
            <consortium name="The Broad Institute Genome Sequencing Center for Infectious Disease"/>
            <person name="Wu L."/>
            <person name="Ma J."/>
        </authorList>
    </citation>
    <scope>NUCLEOTIDE SEQUENCE [LARGE SCALE GENOMIC DNA]</scope>
    <source>
        <strain evidence="2 3">XZGYJ-43</strain>
    </source>
</reference>
<dbReference type="Gene3D" id="3.30.70.920">
    <property type="match status" value="1"/>
</dbReference>
<organism evidence="2 3">
    <name type="scientific">Halospeciosus flavus</name>
    <dbReference type="NCBI Taxonomy" id="3032283"/>
    <lineage>
        <taxon>Archaea</taxon>
        <taxon>Methanobacteriati</taxon>
        <taxon>Methanobacteriota</taxon>
        <taxon>Stenosarchaea group</taxon>
        <taxon>Halobacteria</taxon>
        <taxon>Halobacteriales</taxon>
        <taxon>Halobacteriaceae</taxon>
        <taxon>Halospeciosus</taxon>
    </lineage>
</organism>
<protein>
    <submittedName>
        <fullName evidence="2">Lrp/AsnC ligand binding domain-containing protein</fullName>
    </submittedName>
</protein>
<gene>
    <name evidence="2" type="ORF">ACFQJ9_18815</name>
</gene>
<evidence type="ECO:0000313" key="2">
    <source>
        <dbReference type="EMBL" id="MFC7201430.1"/>
    </source>
</evidence>
<dbReference type="Pfam" id="PF01037">
    <property type="entry name" value="AsnC_trans_reg"/>
    <property type="match status" value="1"/>
</dbReference>